<dbReference type="InterPro" id="IPR007387">
    <property type="entry name" value="TRAP_DctQ"/>
</dbReference>
<keyword evidence="5 9" id="KW-0812">Transmembrane</keyword>
<evidence type="ECO:0000256" key="7">
    <source>
        <dbReference type="ARBA" id="ARBA00023136"/>
    </source>
</evidence>
<evidence type="ECO:0000259" key="10">
    <source>
        <dbReference type="Pfam" id="PF04290"/>
    </source>
</evidence>
<comment type="caution">
    <text evidence="11">The sequence shown here is derived from an EMBL/GenBank/DDBJ whole genome shotgun (WGS) entry which is preliminary data.</text>
</comment>
<keyword evidence="7 9" id="KW-0472">Membrane</keyword>
<comment type="subcellular location">
    <subcellularLocation>
        <location evidence="1 9">Cell inner membrane</location>
        <topology evidence="1 9">Multi-pass membrane protein</topology>
    </subcellularLocation>
</comment>
<evidence type="ECO:0000256" key="8">
    <source>
        <dbReference type="ARBA" id="ARBA00038436"/>
    </source>
</evidence>
<dbReference type="PANTHER" id="PTHR35011">
    <property type="entry name" value="2,3-DIKETO-L-GULONATE TRAP TRANSPORTER SMALL PERMEASE PROTEIN YIAM"/>
    <property type="match status" value="1"/>
</dbReference>
<evidence type="ECO:0000313" key="12">
    <source>
        <dbReference type="Proteomes" id="UP000295783"/>
    </source>
</evidence>
<evidence type="ECO:0000256" key="6">
    <source>
        <dbReference type="ARBA" id="ARBA00022989"/>
    </source>
</evidence>
<feature type="transmembrane region" description="Helical" evidence="9">
    <location>
        <begin position="92"/>
        <end position="114"/>
    </location>
</feature>
<organism evidence="11 12">
    <name type="scientific">Dongia mobilis</name>
    <dbReference type="NCBI Taxonomy" id="578943"/>
    <lineage>
        <taxon>Bacteria</taxon>
        <taxon>Pseudomonadati</taxon>
        <taxon>Pseudomonadota</taxon>
        <taxon>Alphaproteobacteria</taxon>
        <taxon>Rhodospirillales</taxon>
        <taxon>Dongiaceae</taxon>
        <taxon>Dongia</taxon>
    </lineage>
</organism>
<feature type="domain" description="Tripartite ATP-independent periplasmic transporters DctQ component" evidence="10">
    <location>
        <begin position="26"/>
        <end position="159"/>
    </location>
</feature>
<feature type="transmembrane region" description="Helical" evidence="9">
    <location>
        <begin position="7"/>
        <end position="32"/>
    </location>
</feature>
<feature type="transmembrane region" description="Helical" evidence="9">
    <location>
        <begin position="52"/>
        <end position="71"/>
    </location>
</feature>
<comment type="subunit">
    <text evidence="9">The complex comprises the extracytoplasmic solute receptor protein and the two transmembrane proteins.</text>
</comment>
<dbReference type="Pfam" id="PF04290">
    <property type="entry name" value="DctQ"/>
    <property type="match status" value="1"/>
</dbReference>
<evidence type="ECO:0000313" key="11">
    <source>
        <dbReference type="EMBL" id="TDQ83379.1"/>
    </source>
</evidence>
<dbReference type="Proteomes" id="UP000295783">
    <property type="component" value="Unassembled WGS sequence"/>
</dbReference>
<dbReference type="GO" id="GO:0005886">
    <property type="term" value="C:plasma membrane"/>
    <property type="evidence" value="ECO:0007669"/>
    <property type="project" value="UniProtKB-SubCell"/>
</dbReference>
<sequence>MRTFLGWIDLLSIWSGRLCAWSIIVLTLMISWEVFSRYVLGTPHAWVFDAQAMLYGLLFMMAGAYTLAQGGHVRGDVLYTFFRPRVQASIDLILYIFFFVPGVVALAWAGWIFAAESWAINEHSSISADGPPIYPFKTVIPIAGGLLLLQGFVEMARCVACLRLGKWPPRAGDVAEVDVEKLKEMVHVSDADIAALDRYVTGAETGEDRGARSR</sequence>
<name>A0A4R6WU91_9PROT</name>
<accession>A0A4R6WU91</accession>
<protein>
    <recommendedName>
        <fullName evidence="9">TRAP transporter small permease protein</fullName>
    </recommendedName>
</protein>
<dbReference type="OrthoDB" id="9794346at2"/>
<dbReference type="InterPro" id="IPR055348">
    <property type="entry name" value="DctQ"/>
</dbReference>
<proteinExistence type="inferred from homology"/>
<evidence type="ECO:0000256" key="3">
    <source>
        <dbReference type="ARBA" id="ARBA00022475"/>
    </source>
</evidence>
<dbReference type="AlphaFoldDB" id="A0A4R6WU91"/>
<comment type="similarity">
    <text evidence="8 9">Belongs to the TRAP transporter small permease family.</text>
</comment>
<keyword evidence="4 9" id="KW-0997">Cell inner membrane</keyword>
<keyword evidence="12" id="KW-1185">Reference proteome</keyword>
<comment type="function">
    <text evidence="9">Part of the tripartite ATP-independent periplasmic (TRAP) transport system.</text>
</comment>
<reference evidence="11 12" key="1">
    <citation type="submission" date="2019-03" db="EMBL/GenBank/DDBJ databases">
        <title>Genomic Encyclopedia of Type Strains, Phase III (KMG-III): the genomes of soil and plant-associated and newly described type strains.</title>
        <authorList>
            <person name="Whitman W."/>
        </authorList>
    </citation>
    <scope>NUCLEOTIDE SEQUENCE [LARGE SCALE GENOMIC DNA]</scope>
    <source>
        <strain evidence="11 12">CGMCC 1.7660</strain>
    </source>
</reference>
<keyword evidence="6 9" id="KW-1133">Transmembrane helix</keyword>
<feature type="transmembrane region" description="Helical" evidence="9">
    <location>
        <begin position="134"/>
        <end position="153"/>
    </location>
</feature>
<evidence type="ECO:0000256" key="2">
    <source>
        <dbReference type="ARBA" id="ARBA00022448"/>
    </source>
</evidence>
<evidence type="ECO:0000256" key="9">
    <source>
        <dbReference type="RuleBase" id="RU369079"/>
    </source>
</evidence>
<dbReference type="EMBL" id="SNYW01000007">
    <property type="protein sequence ID" value="TDQ83379.1"/>
    <property type="molecule type" value="Genomic_DNA"/>
</dbReference>
<evidence type="ECO:0000256" key="4">
    <source>
        <dbReference type="ARBA" id="ARBA00022519"/>
    </source>
</evidence>
<gene>
    <name evidence="11" type="ORF">A8950_1665</name>
</gene>
<keyword evidence="3" id="KW-1003">Cell membrane</keyword>
<keyword evidence="2 9" id="KW-0813">Transport</keyword>
<dbReference type="PANTHER" id="PTHR35011:SF4">
    <property type="entry name" value="SLL1102 PROTEIN"/>
    <property type="match status" value="1"/>
</dbReference>
<dbReference type="GO" id="GO:0022857">
    <property type="term" value="F:transmembrane transporter activity"/>
    <property type="evidence" value="ECO:0007669"/>
    <property type="project" value="UniProtKB-UniRule"/>
</dbReference>
<evidence type="ECO:0000256" key="1">
    <source>
        <dbReference type="ARBA" id="ARBA00004429"/>
    </source>
</evidence>
<evidence type="ECO:0000256" key="5">
    <source>
        <dbReference type="ARBA" id="ARBA00022692"/>
    </source>
</evidence>